<sequence length="214" mass="24343">MTLGEKIKQLRQGLGLSQPELAERVGIEQSYLSKLENDKSLPSNDMFRNLMSALGQDVPALIASGELADDMERLKQISDVEILLKQRSGKLNQQRKLLLIFSSLLLVLAVGSFYAGYSRLLFTENYYVYVSKGVENLDEPDGMFDIWRRLVVAKEGEDIRALLDQKEQEIYQRGDIKTLVTPDYRGQGFTENVEGGKRTYELEHQQEIPRPVNA</sequence>
<dbReference type="Pfam" id="PF12844">
    <property type="entry name" value="HTH_19"/>
    <property type="match status" value="1"/>
</dbReference>
<evidence type="ECO:0000313" key="4">
    <source>
        <dbReference type="EMBL" id="MFC3138942.1"/>
    </source>
</evidence>
<dbReference type="EMBL" id="JBHRTD010000015">
    <property type="protein sequence ID" value="MFC3138942.1"/>
    <property type="molecule type" value="Genomic_DNA"/>
</dbReference>
<keyword evidence="2" id="KW-1133">Transmembrane helix</keyword>
<dbReference type="SUPFAM" id="SSF47413">
    <property type="entry name" value="lambda repressor-like DNA-binding domains"/>
    <property type="match status" value="1"/>
</dbReference>
<dbReference type="InterPro" id="IPR010982">
    <property type="entry name" value="Lambda_DNA-bd_dom_sf"/>
</dbReference>
<protein>
    <submittedName>
        <fullName evidence="4">Helix-turn-helix domain-containing protein</fullName>
    </submittedName>
</protein>
<keyword evidence="1" id="KW-0238">DNA-binding</keyword>
<feature type="transmembrane region" description="Helical" evidence="2">
    <location>
        <begin position="97"/>
        <end position="117"/>
    </location>
</feature>
<dbReference type="Proteomes" id="UP001595621">
    <property type="component" value="Unassembled WGS sequence"/>
</dbReference>
<dbReference type="Gene3D" id="1.10.260.40">
    <property type="entry name" value="lambda repressor-like DNA-binding domains"/>
    <property type="match status" value="1"/>
</dbReference>
<keyword evidence="2" id="KW-0812">Transmembrane</keyword>
<dbReference type="CDD" id="cd00093">
    <property type="entry name" value="HTH_XRE"/>
    <property type="match status" value="1"/>
</dbReference>
<feature type="domain" description="HTH cro/C1-type" evidence="3">
    <location>
        <begin position="7"/>
        <end position="61"/>
    </location>
</feature>
<dbReference type="SMART" id="SM00530">
    <property type="entry name" value="HTH_XRE"/>
    <property type="match status" value="1"/>
</dbReference>
<comment type="caution">
    <text evidence="4">The sequence shown here is derived from an EMBL/GenBank/DDBJ whole genome shotgun (WGS) entry which is preliminary data.</text>
</comment>
<organism evidence="4 5">
    <name type="scientific">Shewanella submarina</name>
    <dbReference type="NCBI Taxonomy" id="2016376"/>
    <lineage>
        <taxon>Bacteria</taxon>
        <taxon>Pseudomonadati</taxon>
        <taxon>Pseudomonadota</taxon>
        <taxon>Gammaproteobacteria</taxon>
        <taxon>Alteromonadales</taxon>
        <taxon>Shewanellaceae</taxon>
        <taxon>Shewanella</taxon>
    </lineage>
</organism>
<dbReference type="RefSeq" id="WP_248936949.1">
    <property type="nucleotide sequence ID" value="NZ_JAKILF010000006.1"/>
</dbReference>
<dbReference type="PANTHER" id="PTHR46797:SF1">
    <property type="entry name" value="METHYLPHOSPHONATE SYNTHASE"/>
    <property type="match status" value="1"/>
</dbReference>
<dbReference type="PANTHER" id="PTHR46797">
    <property type="entry name" value="HTH-TYPE TRANSCRIPTIONAL REGULATOR"/>
    <property type="match status" value="1"/>
</dbReference>
<gene>
    <name evidence="4" type="ORF">ACFOE0_12215</name>
</gene>
<evidence type="ECO:0000256" key="2">
    <source>
        <dbReference type="SAM" id="Phobius"/>
    </source>
</evidence>
<evidence type="ECO:0000313" key="5">
    <source>
        <dbReference type="Proteomes" id="UP001595621"/>
    </source>
</evidence>
<evidence type="ECO:0000256" key="1">
    <source>
        <dbReference type="ARBA" id="ARBA00023125"/>
    </source>
</evidence>
<name>A0ABV7GIP3_9GAMM</name>
<dbReference type="PROSITE" id="PS50943">
    <property type="entry name" value="HTH_CROC1"/>
    <property type="match status" value="1"/>
</dbReference>
<proteinExistence type="predicted"/>
<accession>A0ABV7GIP3</accession>
<keyword evidence="5" id="KW-1185">Reference proteome</keyword>
<evidence type="ECO:0000259" key="3">
    <source>
        <dbReference type="PROSITE" id="PS50943"/>
    </source>
</evidence>
<keyword evidence="2" id="KW-0472">Membrane</keyword>
<reference evidence="5" key="1">
    <citation type="journal article" date="2019" name="Int. J. Syst. Evol. Microbiol.">
        <title>The Global Catalogue of Microorganisms (GCM) 10K type strain sequencing project: providing services to taxonomists for standard genome sequencing and annotation.</title>
        <authorList>
            <consortium name="The Broad Institute Genomics Platform"/>
            <consortium name="The Broad Institute Genome Sequencing Center for Infectious Disease"/>
            <person name="Wu L."/>
            <person name="Ma J."/>
        </authorList>
    </citation>
    <scope>NUCLEOTIDE SEQUENCE [LARGE SCALE GENOMIC DNA]</scope>
    <source>
        <strain evidence="5">KCTC 52277</strain>
    </source>
</reference>
<dbReference type="InterPro" id="IPR001387">
    <property type="entry name" value="Cro/C1-type_HTH"/>
</dbReference>
<dbReference type="InterPro" id="IPR050807">
    <property type="entry name" value="TransReg_Diox_bact_type"/>
</dbReference>